<protein>
    <submittedName>
        <fullName evidence="3">GIY-YIG nuclease family protein</fullName>
    </submittedName>
</protein>
<gene>
    <name evidence="3" type="ORF">JF544_19835</name>
</gene>
<evidence type="ECO:0000259" key="2">
    <source>
        <dbReference type="PROSITE" id="PS50164"/>
    </source>
</evidence>
<dbReference type="InterPro" id="IPR050190">
    <property type="entry name" value="UPF0213_domain"/>
</dbReference>
<dbReference type="CDD" id="cd10456">
    <property type="entry name" value="GIY-YIG_UPF0213"/>
    <property type="match status" value="1"/>
</dbReference>
<dbReference type="InterPro" id="IPR035901">
    <property type="entry name" value="GIY-YIG_endonuc_sf"/>
</dbReference>
<comment type="caution">
    <text evidence="3">The sequence shown here is derived from an EMBL/GenBank/DDBJ whole genome shotgun (WGS) entry which is preliminary data.</text>
</comment>
<comment type="similarity">
    <text evidence="1">Belongs to the UPF0213 family.</text>
</comment>
<evidence type="ECO:0000256" key="1">
    <source>
        <dbReference type="ARBA" id="ARBA00007435"/>
    </source>
</evidence>
<dbReference type="EMBL" id="JAEKJY010000011">
    <property type="protein sequence ID" value="MBN8237470.1"/>
    <property type="molecule type" value="Genomic_DNA"/>
</dbReference>
<dbReference type="PANTHER" id="PTHR34477">
    <property type="entry name" value="UPF0213 PROTEIN YHBQ"/>
    <property type="match status" value="1"/>
</dbReference>
<dbReference type="SUPFAM" id="SSF82771">
    <property type="entry name" value="GIY-YIG endonuclease"/>
    <property type="match status" value="1"/>
</dbReference>
<accession>A0ABS3E1J8</accession>
<sequence>MDGSHYVYMLRCGDGSLYTGYTNNLEHRLQKHREGKGAKYTRGRGPLVLEAWQCYDHKREALQEEYRLKRMARTKKEIWIEQRKEEAGENSKEL</sequence>
<proteinExistence type="inferred from homology"/>
<keyword evidence="4" id="KW-1185">Reference proteome</keyword>
<dbReference type="Proteomes" id="UP000663970">
    <property type="component" value="Unassembled WGS sequence"/>
</dbReference>
<evidence type="ECO:0000313" key="3">
    <source>
        <dbReference type="EMBL" id="MBN8237470.1"/>
    </source>
</evidence>
<dbReference type="RefSeq" id="WP_027953497.1">
    <property type="nucleotide sequence ID" value="NZ_JAEKJY010000011.1"/>
</dbReference>
<evidence type="ECO:0000313" key="4">
    <source>
        <dbReference type="Proteomes" id="UP000663970"/>
    </source>
</evidence>
<organism evidence="3 4">
    <name type="scientific">Halobacillus kuroshimensis</name>
    <dbReference type="NCBI Taxonomy" id="302481"/>
    <lineage>
        <taxon>Bacteria</taxon>
        <taxon>Bacillati</taxon>
        <taxon>Bacillota</taxon>
        <taxon>Bacilli</taxon>
        <taxon>Bacillales</taxon>
        <taxon>Bacillaceae</taxon>
        <taxon>Halobacillus</taxon>
    </lineage>
</organism>
<dbReference type="PROSITE" id="PS50164">
    <property type="entry name" value="GIY_YIG"/>
    <property type="match status" value="1"/>
</dbReference>
<dbReference type="Pfam" id="PF01541">
    <property type="entry name" value="GIY-YIG"/>
    <property type="match status" value="1"/>
</dbReference>
<dbReference type="InterPro" id="IPR000305">
    <property type="entry name" value="GIY-YIG_endonuc"/>
</dbReference>
<dbReference type="PANTHER" id="PTHR34477:SF1">
    <property type="entry name" value="UPF0213 PROTEIN YHBQ"/>
    <property type="match status" value="1"/>
</dbReference>
<dbReference type="Gene3D" id="3.40.1440.10">
    <property type="entry name" value="GIY-YIG endonuclease"/>
    <property type="match status" value="1"/>
</dbReference>
<reference evidence="3 4" key="1">
    <citation type="submission" date="2020-12" db="EMBL/GenBank/DDBJ databases">
        <title>Oil enriched cultivation method for isolating marine PHA-producing bacteria.</title>
        <authorList>
            <person name="Zheng W."/>
            <person name="Yu S."/>
            <person name="Huang Y."/>
        </authorList>
    </citation>
    <scope>NUCLEOTIDE SEQUENCE [LARGE SCALE GENOMIC DNA]</scope>
    <source>
        <strain evidence="3 4">SY-2-6</strain>
    </source>
</reference>
<dbReference type="SMART" id="SM00465">
    <property type="entry name" value="GIYc"/>
    <property type="match status" value="1"/>
</dbReference>
<feature type="domain" description="GIY-YIG" evidence="2">
    <location>
        <begin position="3"/>
        <end position="78"/>
    </location>
</feature>
<name>A0ABS3E1J8_9BACI</name>